<keyword evidence="2" id="KW-1185">Reference proteome</keyword>
<gene>
    <name evidence="1" type="ORF">K488DRAFT_84980</name>
</gene>
<sequence>MSPRLFESIRVGDISLAHRVVYAPMTRMRTTEDGTVTELATEYYAQRAHTPGTLLIGETVFVAPQASGYASIPGLWTDAHIARWKEVVDAVHAKGSFIAIQIGGVAGAAQGDYLESRGYEHVGAFSSSALSPDLHPRALTLVEIKEWVGYYVAAAKAAVERAGADIVELHAANGDALEEFLSKNWNKRKDEYGGAPGNRAKFLLDVVDAVVRAIGARKVGVRISPWSPFLNMRMADADIVETYTVVVTSLRERFPDLAYLHVIQPRISAHEDTDIGAGDSDAFVRELWGNGRAYIAVGGFTRATALQRAEESGDLICFGRHFLANPDLVKKLEKDTPLTPYNRATFYTPGPEGYIDYPVEQSS</sequence>
<dbReference type="Proteomes" id="UP000814128">
    <property type="component" value="Unassembled WGS sequence"/>
</dbReference>
<dbReference type="EMBL" id="MU273521">
    <property type="protein sequence ID" value="KAI0033372.1"/>
    <property type="molecule type" value="Genomic_DNA"/>
</dbReference>
<evidence type="ECO:0000313" key="2">
    <source>
        <dbReference type="Proteomes" id="UP000814128"/>
    </source>
</evidence>
<reference evidence="1" key="1">
    <citation type="submission" date="2021-02" db="EMBL/GenBank/DDBJ databases">
        <authorList>
            <consortium name="DOE Joint Genome Institute"/>
            <person name="Ahrendt S."/>
            <person name="Looney B.P."/>
            <person name="Miyauchi S."/>
            <person name="Morin E."/>
            <person name="Drula E."/>
            <person name="Courty P.E."/>
            <person name="Chicoki N."/>
            <person name="Fauchery L."/>
            <person name="Kohler A."/>
            <person name="Kuo A."/>
            <person name="Labutti K."/>
            <person name="Pangilinan J."/>
            <person name="Lipzen A."/>
            <person name="Riley R."/>
            <person name="Andreopoulos W."/>
            <person name="He G."/>
            <person name="Johnson J."/>
            <person name="Barry K.W."/>
            <person name="Grigoriev I.V."/>
            <person name="Nagy L."/>
            <person name="Hibbett D."/>
            <person name="Henrissat B."/>
            <person name="Matheny P.B."/>
            <person name="Labbe J."/>
            <person name="Martin F."/>
        </authorList>
    </citation>
    <scope>NUCLEOTIDE SEQUENCE</scope>
    <source>
        <strain evidence="1">EC-137</strain>
    </source>
</reference>
<accession>A0ACB8QNX0</accession>
<name>A0ACB8QNX0_9AGAM</name>
<comment type="caution">
    <text evidence="1">The sequence shown here is derived from an EMBL/GenBank/DDBJ whole genome shotgun (WGS) entry which is preliminary data.</text>
</comment>
<reference evidence="1" key="2">
    <citation type="journal article" date="2022" name="New Phytol.">
        <title>Evolutionary transition to the ectomycorrhizal habit in the genomes of a hyperdiverse lineage of mushroom-forming fungi.</title>
        <authorList>
            <person name="Looney B."/>
            <person name="Miyauchi S."/>
            <person name="Morin E."/>
            <person name="Drula E."/>
            <person name="Courty P.E."/>
            <person name="Kohler A."/>
            <person name="Kuo A."/>
            <person name="LaButti K."/>
            <person name="Pangilinan J."/>
            <person name="Lipzen A."/>
            <person name="Riley R."/>
            <person name="Andreopoulos W."/>
            <person name="He G."/>
            <person name="Johnson J."/>
            <person name="Nolan M."/>
            <person name="Tritt A."/>
            <person name="Barry K.W."/>
            <person name="Grigoriev I.V."/>
            <person name="Nagy L.G."/>
            <person name="Hibbett D."/>
            <person name="Henrissat B."/>
            <person name="Matheny P.B."/>
            <person name="Labbe J."/>
            <person name="Martin F.M."/>
        </authorList>
    </citation>
    <scope>NUCLEOTIDE SEQUENCE</scope>
    <source>
        <strain evidence="1">EC-137</strain>
    </source>
</reference>
<organism evidence="1 2">
    <name type="scientific">Vararia minispora EC-137</name>
    <dbReference type="NCBI Taxonomy" id="1314806"/>
    <lineage>
        <taxon>Eukaryota</taxon>
        <taxon>Fungi</taxon>
        <taxon>Dikarya</taxon>
        <taxon>Basidiomycota</taxon>
        <taxon>Agaricomycotina</taxon>
        <taxon>Agaricomycetes</taxon>
        <taxon>Russulales</taxon>
        <taxon>Lachnocladiaceae</taxon>
        <taxon>Vararia</taxon>
    </lineage>
</organism>
<evidence type="ECO:0000313" key="1">
    <source>
        <dbReference type="EMBL" id="KAI0033372.1"/>
    </source>
</evidence>
<proteinExistence type="predicted"/>
<protein>
    <submittedName>
        <fullName evidence="1">FMN-linked oxidoreductase</fullName>
    </submittedName>
</protein>